<evidence type="ECO:0000313" key="4">
    <source>
        <dbReference type="EMBL" id="EED86404.1"/>
    </source>
</evidence>
<dbReference type="EMBL" id="DS999428">
    <property type="protein sequence ID" value="EED86404.1"/>
    <property type="molecule type" value="Genomic_DNA"/>
</dbReference>
<dbReference type="OMA" id="FRFFTLM"/>
<keyword evidence="2" id="KW-0732">Signal</keyword>
<dbReference type="GeneID" id="7447305"/>
<protein>
    <recommendedName>
        <fullName evidence="3">ABM domain-containing protein</fullName>
    </recommendedName>
</protein>
<keyword evidence="5" id="KW-1185">Reference proteome</keyword>
<proteinExistence type="predicted"/>
<evidence type="ECO:0000259" key="3">
    <source>
        <dbReference type="PROSITE" id="PS51725"/>
    </source>
</evidence>
<evidence type="ECO:0000256" key="1">
    <source>
        <dbReference type="SAM" id="MobiDB-lite"/>
    </source>
</evidence>
<reference evidence="4 5" key="1">
    <citation type="journal article" date="2004" name="Science">
        <title>The genome of the diatom Thalassiosira pseudonana: ecology, evolution, and metabolism.</title>
        <authorList>
            <person name="Armbrust E.V."/>
            <person name="Berges J.A."/>
            <person name="Bowler C."/>
            <person name="Green B.R."/>
            <person name="Martinez D."/>
            <person name="Putnam N.H."/>
            <person name="Zhou S."/>
            <person name="Allen A.E."/>
            <person name="Apt K.E."/>
            <person name="Bechner M."/>
            <person name="Brzezinski M.A."/>
            <person name="Chaal B.K."/>
            <person name="Chiovitti A."/>
            <person name="Davis A.K."/>
            <person name="Demarest M.S."/>
            <person name="Detter J.C."/>
            <person name="Glavina T."/>
            <person name="Goodstein D."/>
            <person name="Hadi M.Z."/>
            <person name="Hellsten U."/>
            <person name="Hildebrand M."/>
            <person name="Jenkins B.D."/>
            <person name="Jurka J."/>
            <person name="Kapitonov V.V."/>
            <person name="Kroger N."/>
            <person name="Lau W.W."/>
            <person name="Lane T.W."/>
            <person name="Larimer F.W."/>
            <person name="Lippmeier J.C."/>
            <person name="Lucas S."/>
            <person name="Medina M."/>
            <person name="Montsant A."/>
            <person name="Obornik M."/>
            <person name="Parker M.S."/>
            <person name="Palenik B."/>
            <person name="Pazour G.J."/>
            <person name="Richardson P.M."/>
            <person name="Rynearson T.A."/>
            <person name="Saito M.A."/>
            <person name="Schwartz D.C."/>
            <person name="Thamatrakoln K."/>
            <person name="Valentin K."/>
            <person name="Vardi A."/>
            <person name="Wilkerson F.P."/>
            <person name="Rokhsar D.S."/>
        </authorList>
    </citation>
    <scope>NUCLEOTIDE SEQUENCE [LARGE SCALE GENOMIC DNA]</scope>
    <source>
        <strain evidence="4 5">CCMP1335</strain>
    </source>
</reference>
<dbReference type="eggNOG" id="ENOG502RZAF">
    <property type="taxonomic scope" value="Eukaryota"/>
</dbReference>
<dbReference type="PANTHER" id="PTHR34474">
    <property type="entry name" value="SIGNAL TRANSDUCTION PROTEIN TRAP"/>
    <property type="match status" value="1"/>
</dbReference>
<dbReference type="InterPro" id="IPR011008">
    <property type="entry name" value="Dimeric_a/b-barrel"/>
</dbReference>
<gene>
    <name evidence="4" type="ORF">THAPSDRAFT_bd1778</name>
</gene>
<reference evidence="4 5" key="2">
    <citation type="journal article" date="2008" name="Nature">
        <title>The Phaeodactylum genome reveals the evolutionary history of diatom genomes.</title>
        <authorList>
            <person name="Bowler C."/>
            <person name="Allen A.E."/>
            <person name="Badger J.H."/>
            <person name="Grimwood J."/>
            <person name="Jabbari K."/>
            <person name="Kuo A."/>
            <person name="Maheswari U."/>
            <person name="Martens C."/>
            <person name="Maumus F."/>
            <person name="Otillar R.P."/>
            <person name="Rayko E."/>
            <person name="Salamov A."/>
            <person name="Vandepoele K."/>
            <person name="Beszteri B."/>
            <person name="Gruber A."/>
            <person name="Heijde M."/>
            <person name="Katinka M."/>
            <person name="Mock T."/>
            <person name="Valentin K."/>
            <person name="Verret F."/>
            <person name="Berges J.A."/>
            <person name="Brownlee C."/>
            <person name="Cadoret J.P."/>
            <person name="Chiovitti A."/>
            <person name="Choi C.J."/>
            <person name="Coesel S."/>
            <person name="De Martino A."/>
            <person name="Detter J.C."/>
            <person name="Durkin C."/>
            <person name="Falciatore A."/>
            <person name="Fournet J."/>
            <person name="Haruta M."/>
            <person name="Huysman M.J."/>
            <person name="Jenkins B.D."/>
            <person name="Jiroutova K."/>
            <person name="Jorgensen R.E."/>
            <person name="Joubert Y."/>
            <person name="Kaplan A."/>
            <person name="Kroger N."/>
            <person name="Kroth P.G."/>
            <person name="La Roche J."/>
            <person name="Lindquist E."/>
            <person name="Lommer M."/>
            <person name="Martin-Jezequel V."/>
            <person name="Lopez P.J."/>
            <person name="Lucas S."/>
            <person name="Mangogna M."/>
            <person name="McGinnis K."/>
            <person name="Medlin L.K."/>
            <person name="Montsant A."/>
            <person name="Oudot-Le Secq M.P."/>
            <person name="Napoli C."/>
            <person name="Obornik M."/>
            <person name="Parker M.S."/>
            <person name="Petit J.L."/>
            <person name="Porcel B.M."/>
            <person name="Poulsen N."/>
            <person name="Robison M."/>
            <person name="Rychlewski L."/>
            <person name="Rynearson T.A."/>
            <person name="Schmutz J."/>
            <person name="Shapiro H."/>
            <person name="Siaut M."/>
            <person name="Stanley M."/>
            <person name="Sussman M.R."/>
            <person name="Taylor A.R."/>
            <person name="Vardi A."/>
            <person name="von Dassow P."/>
            <person name="Vyverman W."/>
            <person name="Willis A."/>
            <person name="Wyrwicz L.S."/>
            <person name="Rokhsar D.S."/>
            <person name="Weissenbach J."/>
            <person name="Armbrust E.V."/>
            <person name="Green B.R."/>
            <person name="Van de Peer Y."/>
            <person name="Grigoriev I.V."/>
        </authorList>
    </citation>
    <scope>NUCLEOTIDE SEQUENCE [LARGE SCALE GENOMIC DNA]</scope>
    <source>
        <strain evidence="4 5">CCMP1335</strain>
    </source>
</reference>
<evidence type="ECO:0000256" key="2">
    <source>
        <dbReference type="SAM" id="SignalP"/>
    </source>
</evidence>
<dbReference type="PROSITE" id="PS51725">
    <property type="entry name" value="ABM"/>
    <property type="match status" value="2"/>
</dbReference>
<accession>B8LE39</accession>
<dbReference type="HOGENOM" id="CLU_872506_0_0_1"/>
<dbReference type="KEGG" id="tps:THAPSDRAFT_bd1778"/>
<feature type="region of interest" description="Disordered" evidence="1">
    <location>
        <begin position="300"/>
        <end position="327"/>
    </location>
</feature>
<feature type="chain" id="PRO_5002876659" description="ABM domain-containing protein" evidence="2">
    <location>
        <begin position="20"/>
        <end position="343"/>
    </location>
</feature>
<dbReference type="GO" id="GO:0004392">
    <property type="term" value="F:heme oxygenase (decyclizing) activity"/>
    <property type="evidence" value="ECO:0000318"/>
    <property type="project" value="GO_Central"/>
</dbReference>
<feature type="compositionally biased region" description="Basic and acidic residues" evidence="1">
    <location>
        <begin position="300"/>
        <end position="317"/>
    </location>
</feature>
<dbReference type="InterPro" id="IPR007138">
    <property type="entry name" value="ABM_dom"/>
</dbReference>
<name>B8LE39_THAPS</name>
<dbReference type="PANTHER" id="PTHR34474:SF2">
    <property type="entry name" value="SIGNAL TRANSDUCTION PROTEIN TRAP"/>
    <property type="match status" value="1"/>
</dbReference>
<feature type="signal peptide" evidence="2">
    <location>
        <begin position="1"/>
        <end position="19"/>
    </location>
</feature>
<dbReference type="SUPFAM" id="SSF54909">
    <property type="entry name" value="Dimeric alpha+beta barrel"/>
    <property type="match status" value="2"/>
</dbReference>
<dbReference type="AlphaFoldDB" id="B8LE39"/>
<organism evidence="4 5">
    <name type="scientific">Thalassiosira pseudonana</name>
    <name type="common">Marine diatom</name>
    <name type="synonym">Cyclotella nana</name>
    <dbReference type="NCBI Taxonomy" id="35128"/>
    <lineage>
        <taxon>Eukaryota</taxon>
        <taxon>Sar</taxon>
        <taxon>Stramenopiles</taxon>
        <taxon>Ochrophyta</taxon>
        <taxon>Bacillariophyta</taxon>
        <taxon>Coscinodiscophyceae</taxon>
        <taxon>Thalassiosirophycidae</taxon>
        <taxon>Thalassiosirales</taxon>
        <taxon>Thalassiosiraceae</taxon>
        <taxon>Thalassiosira</taxon>
    </lineage>
</organism>
<dbReference type="PaxDb" id="35128-Thapsdraft1778"/>
<feature type="domain" description="ABM" evidence="3">
    <location>
        <begin position="215"/>
        <end position="317"/>
    </location>
</feature>
<sequence>MKLLFVITTLSIALLSAQAFQLPSNVNRSGGLFSTATPQDVDGSATAAESSSSGKLLIRDRYIATNRFTVRPNAQAKFEKRWADRSSRLASLDGFRYFHLMRRVALENDVNSGIDPLANEDPFGNYVSFTIWQEKKHFNAWRQGDAFKEAHGGTSLFAFVTTMVSSAMVLKGAPKPAFYDGLLHQSVVPDTIPETFDGWRNVHADGQNILPAECFVACNQFFVPPSNDVAFEQRWANRTSKLKECDGFVSFSMLRRDAKAKGHGISPMGEEEPTYMSCTVWKDRASFMSWKDGNAFKEAHASAGDKNKGEDEVKKEQPQPLWSRPPSPIFYEGTLVISSADGA</sequence>
<dbReference type="InParanoid" id="B8LE39"/>
<dbReference type="Pfam" id="PF03992">
    <property type="entry name" value="ABM"/>
    <property type="match status" value="2"/>
</dbReference>
<dbReference type="InterPro" id="IPR050404">
    <property type="entry name" value="Heme-degrading_MO"/>
</dbReference>
<dbReference type="Proteomes" id="UP000001449">
    <property type="component" value="Unassembled WGS sequence"/>
</dbReference>
<dbReference type="GO" id="GO:0042167">
    <property type="term" value="P:heme catabolic process"/>
    <property type="evidence" value="ECO:0000318"/>
    <property type="project" value="GO_Central"/>
</dbReference>
<dbReference type="RefSeq" id="XP_002297302.1">
    <property type="nucleotide sequence ID" value="XM_002297266.1"/>
</dbReference>
<feature type="domain" description="ABM" evidence="3">
    <location>
        <begin position="62"/>
        <end position="168"/>
    </location>
</feature>
<evidence type="ECO:0000313" key="5">
    <source>
        <dbReference type="Proteomes" id="UP000001449"/>
    </source>
</evidence>
<dbReference type="Gene3D" id="3.30.70.100">
    <property type="match status" value="2"/>
</dbReference>